<evidence type="ECO:0000256" key="2">
    <source>
        <dbReference type="ARBA" id="ARBA00012438"/>
    </source>
</evidence>
<dbReference type="SUPFAM" id="SSF52172">
    <property type="entry name" value="CheY-like"/>
    <property type="match status" value="1"/>
</dbReference>
<evidence type="ECO:0000313" key="14">
    <source>
        <dbReference type="Proteomes" id="UP001500067"/>
    </source>
</evidence>
<feature type="domain" description="PAS" evidence="12">
    <location>
        <begin position="138"/>
        <end position="193"/>
    </location>
</feature>
<evidence type="ECO:0000256" key="4">
    <source>
        <dbReference type="ARBA" id="ARBA00022679"/>
    </source>
</evidence>
<dbReference type="SMART" id="SM00387">
    <property type="entry name" value="HATPase_c"/>
    <property type="match status" value="1"/>
</dbReference>
<evidence type="ECO:0000256" key="8">
    <source>
        <dbReference type="ARBA" id="ARBA00023012"/>
    </source>
</evidence>
<evidence type="ECO:0000256" key="6">
    <source>
        <dbReference type="ARBA" id="ARBA00022777"/>
    </source>
</evidence>
<dbReference type="RefSeq" id="WP_345078128.1">
    <property type="nucleotide sequence ID" value="NZ_BAABFA010000005.1"/>
</dbReference>
<evidence type="ECO:0000313" key="13">
    <source>
        <dbReference type="EMBL" id="GAA4461145.1"/>
    </source>
</evidence>
<dbReference type="InterPro" id="IPR011006">
    <property type="entry name" value="CheY-like_superfamily"/>
</dbReference>
<dbReference type="InterPro" id="IPR036097">
    <property type="entry name" value="HisK_dim/P_sf"/>
</dbReference>
<dbReference type="PROSITE" id="PS50110">
    <property type="entry name" value="RESPONSE_REGULATORY"/>
    <property type="match status" value="1"/>
</dbReference>
<name>A0ABP8N4F5_9BACT</name>
<feature type="domain" description="Histidine kinase" evidence="10">
    <location>
        <begin position="273"/>
        <end position="480"/>
    </location>
</feature>
<keyword evidence="3 9" id="KW-0597">Phosphoprotein</keyword>
<dbReference type="CDD" id="cd00130">
    <property type="entry name" value="PAS"/>
    <property type="match status" value="1"/>
</dbReference>
<reference evidence="14" key="1">
    <citation type="journal article" date="2019" name="Int. J. Syst. Evol. Microbiol.">
        <title>The Global Catalogue of Microorganisms (GCM) 10K type strain sequencing project: providing services to taxonomists for standard genome sequencing and annotation.</title>
        <authorList>
            <consortium name="The Broad Institute Genomics Platform"/>
            <consortium name="The Broad Institute Genome Sequencing Center for Infectious Disease"/>
            <person name="Wu L."/>
            <person name="Ma J."/>
        </authorList>
    </citation>
    <scope>NUCLEOTIDE SEQUENCE [LARGE SCALE GENOMIC DNA]</scope>
    <source>
        <strain evidence="14">JCM 32105</strain>
    </source>
</reference>
<sequence>MKLYRNAAILIVDDDEDDHIILSGYLRDVPANTFSITWAPTYSEGLAQLSTDKYDIAFVDYRLGARSGVDFLKDARDLQLDTPIVLLTGQGNYSVDLEAMELGAVDYLIKADLNAEKAERCIRYTIDRANNLRALRDSEKKYRSIFERSKDIIFVADNDLRITDINKAVATMLGFDPDELYGTPLPDIVYYEDARRYLHFALEKGTSVTDLSLAMKKKDGGKLYCTLSFSCDADENGEKVVHGMIHDMTTVRKAELTTLQNEKLAATSRLVRTLAHEVRNPLNNITMSAEQLGDPSAAEDHHLYLDIIKRNSVRINNLITELLHSHIPRDNARRSSCMQDILNEVLTTAMDRLTLKKIQHSATTPDTPIYIPADRENLKIALLNIVINAIEAMTEDTGRLTLDLSVVDDDAVLSISDNGCGISEEHIDRIFEPYFTRKRTGTGLGLAFTLNIIRAHNATLDVSSTPGNGTTFTITFPQAKNDA</sequence>
<dbReference type="SUPFAM" id="SSF55874">
    <property type="entry name" value="ATPase domain of HSP90 chaperone/DNA topoisomerase II/histidine kinase"/>
    <property type="match status" value="1"/>
</dbReference>
<dbReference type="Pfam" id="PF00512">
    <property type="entry name" value="HisKA"/>
    <property type="match status" value="1"/>
</dbReference>
<dbReference type="Pfam" id="PF00072">
    <property type="entry name" value="Response_reg"/>
    <property type="match status" value="1"/>
</dbReference>
<dbReference type="InterPro" id="IPR003594">
    <property type="entry name" value="HATPase_dom"/>
</dbReference>
<dbReference type="InterPro" id="IPR036890">
    <property type="entry name" value="HATPase_C_sf"/>
</dbReference>
<dbReference type="InterPro" id="IPR035965">
    <property type="entry name" value="PAS-like_dom_sf"/>
</dbReference>
<dbReference type="Pfam" id="PF02518">
    <property type="entry name" value="HATPase_c"/>
    <property type="match status" value="1"/>
</dbReference>
<dbReference type="PRINTS" id="PR00344">
    <property type="entry name" value="BCTRLSENSOR"/>
</dbReference>
<proteinExistence type="predicted"/>
<keyword evidence="6" id="KW-0418">Kinase</keyword>
<dbReference type="NCBIfam" id="TIGR00229">
    <property type="entry name" value="sensory_box"/>
    <property type="match status" value="1"/>
</dbReference>
<comment type="caution">
    <text evidence="13">The sequence shown here is derived from an EMBL/GenBank/DDBJ whole genome shotgun (WGS) entry which is preliminary data.</text>
</comment>
<dbReference type="SUPFAM" id="SSF55785">
    <property type="entry name" value="PYP-like sensor domain (PAS domain)"/>
    <property type="match status" value="1"/>
</dbReference>
<dbReference type="Pfam" id="PF13426">
    <property type="entry name" value="PAS_9"/>
    <property type="match status" value="1"/>
</dbReference>
<feature type="domain" description="Response regulatory" evidence="11">
    <location>
        <begin position="8"/>
        <end position="125"/>
    </location>
</feature>
<evidence type="ECO:0000259" key="10">
    <source>
        <dbReference type="PROSITE" id="PS50109"/>
    </source>
</evidence>
<dbReference type="PROSITE" id="PS50112">
    <property type="entry name" value="PAS"/>
    <property type="match status" value="1"/>
</dbReference>
<dbReference type="InterPro" id="IPR003661">
    <property type="entry name" value="HisK_dim/P_dom"/>
</dbReference>
<dbReference type="EC" id="2.7.13.3" evidence="2"/>
<dbReference type="EMBL" id="BAABFA010000005">
    <property type="protein sequence ID" value="GAA4461145.1"/>
    <property type="molecule type" value="Genomic_DNA"/>
</dbReference>
<dbReference type="Gene3D" id="3.30.450.20">
    <property type="entry name" value="PAS domain"/>
    <property type="match status" value="1"/>
</dbReference>
<dbReference type="InterPro" id="IPR004358">
    <property type="entry name" value="Sig_transdc_His_kin-like_C"/>
</dbReference>
<comment type="catalytic activity">
    <reaction evidence="1">
        <text>ATP + protein L-histidine = ADP + protein N-phospho-L-histidine.</text>
        <dbReference type="EC" id="2.7.13.3"/>
    </reaction>
</comment>
<evidence type="ECO:0000259" key="12">
    <source>
        <dbReference type="PROSITE" id="PS50112"/>
    </source>
</evidence>
<dbReference type="PROSITE" id="PS50109">
    <property type="entry name" value="HIS_KIN"/>
    <property type="match status" value="1"/>
</dbReference>
<keyword evidence="5" id="KW-0547">Nucleotide-binding</keyword>
<keyword evidence="7" id="KW-0067">ATP-binding</keyword>
<dbReference type="SUPFAM" id="SSF47384">
    <property type="entry name" value="Homodimeric domain of signal transducing histidine kinase"/>
    <property type="match status" value="1"/>
</dbReference>
<dbReference type="InterPro" id="IPR001789">
    <property type="entry name" value="Sig_transdc_resp-reg_receiver"/>
</dbReference>
<dbReference type="Gene3D" id="3.30.565.10">
    <property type="entry name" value="Histidine kinase-like ATPase, C-terminal domain"/>
    <property type="match status" value="1"/>
</dbReference>
<gene>
    <name evidence="13" type="ORF">GCM10023093_05300</name>
</gene>
<dbReference type="PANTHER" id="PTHR43065:SF46">
    <property type="entry name" value="C4-DICARBOXYLATE TRANSPORT SENSOR PROTEIN DCTB"/>
    <property type="match status" value="1"/>
</dbReference>
<dbReference type="CDD" id="cd00156">
    <property type="entry name" value="REC"/>
    <property type="match status" value="1"/>
</dbReference>
<accession>A0ABP8N4F5</accession>
<keyword evidence="14" id="KW-1185">Reference proteome</keyword>
<evidence type="ECO:0000259" key="11">
    <source>
        <dbReference type="PROSITE" id="PS50110"/>
    </source>
</evidence>
<evidence type="ECO:0000256" key="5">
    <source>
        <dbReference type="ARBA" id="ARBA00022741"/>
    </source>
</evidence>
<evidence type="ECO:0000256" key="9">
    <source>
        <dbReference type="PROSITE-ProRule" id="PRU00169"/>
    </source>
</evidence>
<dbReference type="SMART" id="SM00448">
    <property type="entry name" value="REC"/>
    <property type="match status" value="1"/>
</dbReference>
<dbReference type="CDD" id="cd00082">
    <property type="entry name" value="HisKA"/>
    <property type="match status" value="1"/>
</dbReference>
<evidence type="ECO:0000256" key="1">
    <source>
        <dbReference type="ARBA" id="ARBA00000085"/>
    </source>
</evidence>
<keyword evidence="4" id="KW-0808">Transferase</keyword>
<evidence type="ECO:0000256" key="3">
    <source>
        <dbReference type="ARBA" id="ARBA00022553"/>
    </source>
</evidence>
<keyword evidence="8" id="KW-0902">Two-component regulatory system</keyword>
<dbReference type="InterPro" id="IPR000014">
    <property type="entry name" value="PAS"/>
</dbReference>
<protein>
    <recommendedName>
        <fullName evidence="2">histidine kinase</fullName>
        <ecNumber evidence="2">2.7.13.3</ecNumber>
    </recommendedName>
</protein>
<dbReference type="PANTHER" id="PTHR43065">
    <property type="entry name" value="SENSOR HISTIDINE KINASE"/>
    <property type="match status" value="1"/>
</dbReference>
<dbReference type="SMART" id="SM00388">
    <property type="entry name" value="HisKA"/>
    <property type="match status" value="1"/>
</dbReference>
<dbReference type="Gene3D" id="3.40.50.2300">
    <property type="match status" value="1"/>
</dbReference>
<evidence type="ECO:0000256" key="7">
    <source>
        <dbReference type="ARBA" id="ARBA00022840"/>
    </source>
</evidence>
<feature type="modified residue" description="4-aspartylphosphate" evidence="9">
    <location>
        <position position="60"/>
    </location>
</feature>
<organism evidence="13 14">
    <name type="scientific">Nemorincola caseinilytica</name>
    <dbReference type="NCBI Taxonomy" id="2054315"/>
    <lineage>
        <taxon>Bacteria</taxon>
        <taxon>Pseudomonadati</taxon>
        <taxon>Bacteroidota</taxon>
        <taxon>Chitinophagia</taxon>
        <taxon>Chitinophagales</taxon>
        <taxon>Chitinophagaceae</taxon>
        <taxon>Nemorincola</taxon>
    </lineage>
</organism>
<dbReference type="Gene3D" id="1.10.287.130">
    <property type="match status" value="1"/>
</dbReference>
<dbReference type="SMART" id="SM00091">
    <property type="entry name" value="PAS"/>
    <property type="match status" value="1"/>
</dbReference>
<dbReference type="Proteomes" id="UP001500067">
    <property type="component" value="Unassembled WGS sequence"/>
</dbReference>
<dbReference type="InterPro" id="IPR005467">
    <property type="entry name" value="His_kinase_dom"/>
</dbReference>